<gene>
    <name evidence="1" type="ORF">SMN809_LOCUS22546</name>
</gene>
<feature type="non-terminal residue" evidence="1">
    <location>
        <position position="116"/>
    </location>
</feature>
<comment type="caution">
    <text evidence="1">The sequence shown here is derived from an EMBL/GenBank/DDBJ whole genome shotgun (WGS) entry which is preliminary data.</text>
</comment>
<accession>A0A8S2SD90</accession>
<dbReference type="EMBL" id="CAJOBI010021054">
    <property type="protein sequence ID" value="CAF4216837.1"/>
    <property type="molecule type" value="Genomic_DNA"/>
</dbReference>
<dbReference type="AlphaFoldDB" id="A0A8S2SD90"/>
<evidence type="ECO:0000313" key="2">
    <source>
        <dbReference type="Proteomes" id="UP000676336"/>
    </source>
</evidence>
<dbReference type="Proteomes" id="UP000676336">
    <property type="component" value="Unassembled WGS sequence"/>
</dbReference>
<protein>
    <submittedName>
        <fullName evidence="1">Uncharacterized protein</fullName>
    </submittedName>
</protein>
<organism evidence="1 2">
    <name type="scientific">Rotaria magnacalcarata</name>
    <dbReference type="NCBI Taxonomy" id="392030"/>
    <lineage>
        <taxon>Eukaryota</taxon>
        <taxon>Metazoa</taxon>
        <taxon>Spiralia</taxon>
        <taxon>Gnathifera</taxon>
        <taxon>Rotifera</taxon>
        <taxon>Eurotatoria</taxon>
        <taxon>Bdelloidea</taxon>
        <taxon>Philodinida</taxon>
        <taxon>Philodinidae</taxon>
        <taxon>Rotaria</taxon>
    </lineage>
</organism>
<name>A0A8S2SD90_9BILA</name>
<sequence>SVRIPQNLIQLTVKTAVRLQVITPTVRETLRNFMKNVFEHVKSHSDMIQDVVSNEILFGALRNQEISDFSALLLDDYAMKNTGGTSILYIVNTISTPVLVCSRNIQQVGIEDETTS</sequence>
<evidence type="ECO:0000313" key="1">
    <source>
        <dbReference type="EMBL" id="CAF4216837.1"/>
    </source>
</evidence>
<feature type="non-terminal residue" evidence="1">
    <location>
        <position position="1"/>
    </location>
</feature>
<proteinExistence type="predicted"/>
<reference evidence="1" key="1">
    <citation type="submission" date="2021-02" db="EMBL/GenBank/DDBJ databases">
        <authorList>
            <person name="Nowell W R."/>
        </authorList>
    </citation>
    <scope>NUCLEOTIDE SEQUENCE</scope>
</reference>